<gene>
    <name evidence="3" type="ORF">OBBRIDRAFT_409278</name>
</gene>
<keyword evidence="2" id="KW-0472">Membrane</keyword>
<evidence type="ECO:0000313" key="4">
    <source>
        <dbReference type="Proteomes" id="UP000250043"/>
    </source>
</evidence>
<keyword evidence="4" id="KW-1185">Reference proteome</keyword>
<dbReference type="OrthoDB" id="10600049at2759"/>
<name>A0A8E2AJ84_9APHY</name>
<reference evidence="3 4" key="1">
    <citation type="submission" date="2016-07" db="EMBL/GenBank/DDBJ databases">
        <title>Draft genome of the white-rot fungus Obba rivulosa 3A-2.</title>
        <authorList>
            <consortium name="DOE Joint Genome Institute"/>
            <person name="Miettinen O."/>
            <person name="Riley R."/>
            <person name="Acob R."/>
            <person name="Barry K."/>
            <person name="Cullen D."/>
            <person name="De Vries R."/>
            <person name="Hainaut M."/>
            <person name="Hatakka A."/>
            <person name="Henrissat B."/>
            <person name="Hilden K."/>
            <person name="Kuo R."/>
            <person name="Labutti K."/>
            <person name="Lipzen A."/>
            <person name="Makela M.R."/>
            <person name="Sandor L."/>
            <person name="Spatafora J.W."/>
            <person name="Grigoriev I.V."/>
            <person name="Hibbett D.S."/>
        </authorList>
    </citation>
    <scope>NUCLEOTIDE SEQUENCE [LARGE SCALE GENOMIC DNA]</scope>
    <source>
        <strain evidence="3 4">3A-2</strain>
    </source>
</reference>
<sequence length="111" mass="12582">MNCIQMVLWVTDKFQMFSIFIAPITSIVISRLILTLRCIHISTHRASFWDMHDSNLSFALSARFTSVHLEGSGIVPDDILDADEACENLKDSQDRKAHTLRPPSKYQCSSP</sequence>
<dbReference type="Proteomes" id="UP000250043">
    <property type="component" value="Unassembled WGS sequence"/>
</dbReference>
<dbReference type="AlphaFoldDB" id="A0A8E2AJ84"/>
<feature type="transmembrane region" description="Helical" evidence="2">
    <location>
        <begin position="14"/>
        <end position="34"/>
    </location>
</feature>
<protein>
    <submittedName>
        <fullName evidence="3">Uncharacterized protein</fullName>
    </submittedName>
</protein>
<feature type="region of interest" description="Disordered" evidence="1">
    <location>
        <begin position="92"/>
        <end position="111"/>
    </location>
</feature>
<evidence type="ECO:0000256" key="2">
    <source>
        <dbReference type="SAM" id="Phobius"/>
    </source>
</evidence>
<proteinExistence type="predicted"/>
<accession>A0A8E2AJ84</accession>
<evidence type="ECO:0000313" key="3">
    <source>
        <dbReference type="EMBL" id="OCH84394.1"/>
    </source>
</evidence>
<organism evidence="3 4">
    <name type="scientific">Obba rivulosa</name>
    <dbReference type="NCBI Taxonomy" id="1052685"/>
    <lineage>
        <taxon>Eukaryota</taxon>
        <taxon>Fungi</taxon>
        <taxon>Dikarya</taxon>
        <taxon>Basidiomycota</taxon>
        <taxon>Agaricomycotina</taxon>
        <taxon>Agaricomycetes</taxon>
        <taxon>Polyporales</taxon>
        <taxon>Gelatoporiaceae</taxon>
        <taxon>Obba</taxon>
    </lineage>
</organism>
<dbReference type="EMBL" id="KV722678">
    <property type="protein sequence ID" value="OCH84394.1"/>
    <property type="molecule type" value="Genomic_DNA"/>
</dbReference>
<keyword evidence="2" id="KW-0812">Transmembrane</keyword>
<evidence type="ECO:0000256" key="1">
    <source>
        <dbReference type="SAM" id="MobiDB-lite"/>
    </source>
</evidence>
<keyword evidence="2" id="KW-1133">Transmembrane helix</keyword>